<reference evidence="1 2" key="1">
    <citation type="submission" date="2020-07" db="EMBL/GenBank/DDBJ databases">
        <title>Draft genome sequence of four isobutane-metabolizing strains capable of cometabolically degrading diverse ether contaminants.</title>
        <authorList>
            <person name="Chen W."/>
            <person name="Faulkner N."/>
            <person name="Smith C."/>
            <person name="Hyman M."/>
        </authorList>
    </citation>
    <scope>NUCLEOTIDE SEQUENCE [LARGE SCALE GENOMIC DNA]</scope>
    <source>
        <strain evidence="1 2">2A</strain>
    </source>
</reference>
<dbReference type="GO" id="GO:0016740">
    <property type="term" value="F:transferase activity"/>
    <property type="evidence" value="ECO:0007669"/>
    <property type="project" value="UniProtKB-KW"/>
</dbReference>
<dbReference type="Proteomes" id="UP000515498">
    <property type="component" value="Chromosome"/>
</dbReference>
<dbReference type="Gene3D" id="3.60.20.40">
    <property type="match status" value="1"/>
</dbReference>
<dbReference type="Pfam" id="PF01019">
    <property type="entry name" value="G_glu_transpept"/>
    <property type="match status" value="1"/>
</dbReference>
<dbReference type="PANTHER" id="PTHR43881">
    <property type="entry name" value="GAMMA-GLUTAMYLTRANSPEPTIDASE (AFU_ORTHOLOGUE AFUA_4G13580)"/>
    <property type="match status" value="1"/>
</dbReference>
<name>A0A7G8PKF6_9MYCO</name>
<dbReference type="AlphaFoldDB" id="A0A7G8PKF6"/>
<protein>
    <submittedName>
        <fullName evidence="1">Gamma-glutamyltransferase</fullName>
    </submittedName>
</protein>
<dbReference type="InterPro" id="IPR043137">
    <property type="entry name" value="GGT_ssub_C"/>
</dbReference>
<dbReference type="PANTHER" id="PTHR43881:SF1">
    <property type="entry name" value="GAMMA-GLUTAMYLTRANSPEPTIDASE (AFU_ORTHOLOGUE AFUA_4G13580)"/>
    <property type="match status" value="1"/>
</dbReference>
<dbReference type="InterPro" id="IPR029055">
    <property type="entry name" value="Ntn_hydrolases_N"/>
</dbReference>
<organism evidence="1 2">
    <name type="scientific">Mycolicibacterium fluoranthenivorans</name>
    <dbReference type="NCBI Taxonomy" id="258505"/>
    <lineage>
        <taxon>Bacteria</taxon>
        <taxon>Bacillati</taxon>
        <taxon>Actinomycetota</taxon>
        <taxon>Actinomycetes</taxon>
        <taxon>Mycobacteriales</taxon>
        <taxon>Mycobacteriaceae</taxon>
        <taxon>Mycolicibacterium</taxon>
    </lineage>
</organism>
<dbReference type="InterPro" id="IPR052896">
    <property type="entry name" value="GGT-like_enzyme"/>
</dbReference>
<gene>
    <name evidence="1" type="ORF">HZU40_11555</name>
</gene>
<dbReference type="PRINTS" id="PR01210">
    <property type="entry name" value="GGTRANSPTASE"/>
</dbReference>
<accession>A0A7G8PKF6</accession>
<evidence type="ECO:0000313" key="1">
    <source>
        <dbReference type="EMBL" id="QNJ94822.1"/>
    </source>
</evidence>
<evidence type="ECO:0000313" key="2">
    <source>
        <dbReference type="Proteomes" id="UP000515498"/>
    </source>
</evidence>
<keyword evidence="1" id="KW-0808">Transferase</keyword>
<dbReference type="KEGG" id="mflu:HZU40_11555"/>
<sequence>MVPRSTVCQPPDASPGREVVVTKEKSLVSADSDSGSSTVSLATPHSLATEAGMRAYRDGGNAIDAAIAAAAVLTVVYPHNVSLGGDLVALIRTPNGVVRCVNASGWAAGGADVVGLRAKHGRQLPATGVDTVTLPGGVRGWAALRRFGARLAWAGCLEPAEHLARSGAPVALSLAAHLGDAQNAALFASTDFAEVFRPEGRDLRAGDPLIQPALAETFAALRQRGPDDFYDGSLAARTVAYLRSQGSAVTTADFERFQPEVVAPLSIDFDGLRVHSSPPNTQGFVLLRTLRAMAESGIRHPLGAGLAAFLRICLHGNMLRDKYLADPRYGGVDAPALVAGGLDQSAEFGGLPPGPSPIPRGDTVGIAAADDDGYAVSLIQSVFGAFGSGLVDPVTGVLFHNRGTGFSLDPASPNVIAPRKRPAHTLTPVMTTRDGVLSHVLSTMGGQGQPQILGQVLLRAMGGATAEEAVSAARAIVGAQVDGATAESVTIEQDLSERAKSALAAARVEPLVVPSHTDHMGHANVVFVDGDGTMAAASDPRSDGSAATDRY</sequence>
<proteinExistence type="predicted"/>
<dbReference type="EMBL" id="CP059894">
    <property type="protein sequence ID" value="QNJ94822.1"/>
    <property type="molecule type" value="Genomic_DNA"/>
</dbReference>
<dbReference type="SUPFAM" id="SSF56235">
    <property type="entry name" value="N-terminal nucleophile aminohydrolases (Ntn hydrolases)"/>
    <property type="match status" value="1"/>
</dbReference>